<comment type="similarity">
    <text evidence="1">Belongs to the mTERF family.</text>
</comment>
<evidence type="ECO:0000256" key="3">
    <source>
        <dbReference type="ARBA" id="ARBA00022946"/>
    </source>
</evidence>
<reference evidence="4" key="1">
    <citation type="submission" date="2021-08" db="EMBL/GenBank/DDBJ databases">
        <title>WGS assembly of Ceratopteris richardii.</title>
        <authorList>
            <person name="Marchant D.B."/>
            <person name="Chen G."/>
            <person name="Jenkins J."/>
            <person name="Shu S."/>
            <person name="Leebens-Mack J."/>
            <person name="Grimwood J."/>
            <person name="Schmutz J."/>
            <person name="Soltis P."/>
            <person name="Soltis D."/>
            <person name="Chen Z.-H."/>
        </authorList>
    </citation>
    <scope>NUCLEOTIDE SEQUENCE</scope>
    <source>
        <strain evidence="4">Whitten #5841</strain>
        <tissue evidence="4">Leaf</tissue>
    </source>
</reference>
<dbReference type="OMA" id="KENHIHY"/>
<dbReference type="InterPro" id="IPR038538">
    <property type="entry name" value="MTERF_sf"/>
</dbReference>
<dbReference type="PANTHER" id="PTHR13068">
    <property type="entry name" value="CGI-12 PROTEIN-RELATED"/>
    <property type="match status" value="1"/>
</dbReference>
<dbReference type="GO" id="GO:0003676">
    <property type="term" value="F:nucleic acid binding"/>
    <property type="evidence" value="ECO:0007669"/>
    <property type="project" value="InterPro"/>
</dbReference>
<gene>
    <name evidence="4" type="ORF">KP509_07G062300</name>
</gene>
<name>A0A8T2UHJ4_CERRI</name>
<organism evidence="4 5">
    <name type="scientific">Ceratopteris richardii</name>
    <name type="common">Triangle waterfern</name>
    <dbReference type="NCBI Taxonomy" id="49495"/>
    <lineage>
        <taxon>Eukaryota</taxon>
        <taxon>Viridiplantae</taxon>
        <taxon>Streptophyta</taxon>
        <taxon>Embryophyta</taxon>
        <taxon>Tracheophyta</taxon>
        <taxon>Polypodiopsida</taxon>
        <taxon>Polypodiidae</taxon>
        <taxon>Polypodiales</taxon>
        <taxon>Pteridineae</taxon>
        <taxon>Pteridaceae</taxon>
        <taxon>Parkerioideae</taxon>
        <taxon>Ceratopteris</taxon>
    </lineage>
</organism>
<keyword evidence="2" id="KW-0806">Transcription termination</keyword>
<keyword evidence="2" id="KW-0805">Transcription regulation</keyword>
<dbReference type="SMART" id="SM00733">
    <property type="entry name" value="Mterf"/>
    <property type="match status" value="11"/>
</dbReference>
<sequence length="703" mass="79627">MKMSVSCLSVKTWQPSDLLCPVRRTQLVVCDNVRFPRCFCGLRKVISCIAGSEENLRDKHDRYDELQALILSAPYGPKTKSVASSTQSPTLLEREVLAMEAFATDFPRRKKSVAANQLLDLLECKGVPPVYAFEFLRHATELINELVLLASKDEDESVAFADPTARVYQNGAEDTLEGTDTFKDSQSSLTKTVEEHASSGLPAQNVVNSSQGQHGTMYKWNCSFASRISLLAEQAGVPRLVYYFYMLNVKAFDVPRLLPYVDQRIDTVMAKVEFLRTLGVKASHLPGVLARWPQLFQYECDQLAMVEEFLKGLGLSQKEIGAFVRKHPEILGQDVEKDLKPTVNFLKDLGLPVIDVKKLVTRHPVLILEGAEKSLSPLIEYLVSIGVKRSHVGALLVRRPMLVASDVKKDLWPVGDYLKKLNASADDIDKIITSFPHLFRYDLGQDFQPAVLQLESLGVDPIFMGKLLRRHPQLLNNRLNFESKTNFLLNLGLERKDLGKVIYNAPQLLGLSVDDKMQPAIEFLESLGITRSSLLKIIKRKPMVLAYNIETKLQPNTEFLEKLGIDRSAIARLVTRHPQLLILSVEKNLEPTVMYLMQLGFTREEVADMVRRLPSLLGFSIITIQPKYDYLVENMQRCPKELVRFPQFISYSLEKRIIPRHQVLGDACNSLSLSSIYGCSDEEFEGKMYRWRLVCRKKDDLNT</sequence>
<dbReference type="AlphaFoldDB" id="A0A8T2UHJ4"/>
<dbReference type="EMBL" id="CM035412">
    <property type="protein sequence ID" value="KAH7433273.1"/>
    <property type="molecule type" value="Genomic_DNA"/>
</dbReference>
<dbReference type="GO" id="GO:0006353">
    <property type="term" value="P:DNA-templated transcription termination"/>
    <property type="evidence" value="ECO:0007669"/>
    <property type="project" value="UniProtKB-KW"/>
</dbReference>
<dbReference type="Gene3D" id="1.25.70.10">
    <property type="entry name" value="Transcription termination factor 3, mitochondrial"/>
    <property type="match status" value="3"/>
</dbReference>
<dbReference type="PANTHER" id="PTHR13068:SF151">
    <property type="entry name" value="TRANSCRIPTION TERMINATION FACTOR MTERF9, CHLOROPLASTIC"/>
    <property type="match status" value="1"/>
</dbReference>
<evidence type="ECO:0000313" key="4">
    <source>
        <dbReference type="EMBL" id="KAH7433273.1"/>
    </source>
</evidence>
<accession>A0A8T2UHJ4</accession>
<keyword evidence="3" id="KW-0809">Transit peptide</keyword>
<protein>
    <submittedName>
        <fullName evidence="4">Uncharacterized protein</fullName>
    </submittedName>
</protein>
<comment type="caution">
    <text evidence="4">The sequence shown here is derived from an EMBL/GenBank/DDBJ whole genome shotgun (WGS) entry which is preliminary data.</text>
</comment>
<keyword evidence="5" id="KW-1185">Reference proteome</keyword>
<evidence type="ECO:0000256" key="1">
    <source>
        <dbReference type="ARBA" id="ARBA00007692"/>
    </source>
</evidence>
<evidence type="ECO:0000256" key="2">
    <source>
        <dbReference type="ARBA" id="ARBA00022472"/>
    </source>
</evidence>
<keyword evidence="2" id="KW-0804">Transcription</keyword>
<evidence type="ECO:0000313" key="5">
    <source>
        <dbReference type="Proteomes" id="UP000825935"/>
    </source>
</evidence>
<proteinExistence type="inferred from homology"/>
<dbReference type="InterPro" id="IPR003690">
    <property type="entry name" value="MTERF"/>
</dbReference>
<dbReference type="OrthoDB" id="637682at2759"/>
<dbReference type="Pfam" id="PF02536">
    <property type="entry name" value="mTERF"/>
    <property type="match status" value="1"/>
</dbReference>
<dbReference type="Proteomes" id="UP000825935">
    <property type="component" value="Chromosome 7"/>
</dbReference>